<dbReference type="PANTHER" id="PTHR35706:SF1">
    <property type="entry name" value="EMBRYOGENESIS-LIKE PROTEIN"/>
    <property type="match status" value="1"/>
</dbReference>
<accession>A0A8S0UC11</accession>
<dbReference type="EMBL" id="CACTIH010007424">
    <property type="protein sequence ID" value="CAA3013157.1"/>
    <property type="molecule type" value="Genomic_DNA"/>
</dbReference>
<name>A0A8S0UC11_OLEEU</name>
<dbReference type="InterPro" id="IPR053325">
    <property type="entry name" value="H3-Acetyl_Activator"/>
</dbReference>
<evidence type="ECO:0000313" key="1">
    <source>
        <dbReference type="EMBL" id="CAA3013157.1"/>
    </source>
</evidence>
<gene>
    <name evidence="1" type="ORF">OLEA9_A034271</name>
</gene>
<sequence length="161" mass="18726">MDRRSLISLCKLLFRNPFGRVSNPKYPFRFISLKNFATHGSLSQQLKKPHHFYHPANLNSPTYFSIFQDFRQYSVDADKEVDKINLKFVEAREDIESAMESKETVYFDEEAECARASVNEVLEMYEGLLKKLPDNQRSAIQRAMGLKIEQLKAEVGQLNED</sequence>
<dbReference type="OrthoDB" id="273230at2759"/>
<proteinExistence type="predicted"/>
<evidence type="ECO:0000313" key="2">
    <source>
        <dbReference type="Proteomes" id="UP000594638"/>
    </source>
</evidence>
<dbReference type="AlphaFoldDB" id="A0A8S0UC11"/>
<dbReference type="Proteomes" id="UP000594638">
    <property type="component" value="Unassembled WGS sequence"/>
</dbReference>
<dbReference type="Gramene" id="OE9A034271T1">
    <property type="protein sequence ID" value="OE9A034271C1"/>
    <property type="gene ID" value="OE9A034271"/>
</dbReference>
<protein>
    <recommendedName>
        <fullName evidence="3">Late embryogenesis abundant protein</fullName>
    </recommendedName>
</protein>
<comment type="caution">
    <text evidence="1">The sequence shown here is derived from an EMBL/GenBank/DDBJ whole genome shotgun (WGS) entry which is preliminary data.</text>
</comment>
<keyword evidence="2" id="KW-1185">Reference proteome</keyword>
<reference evidence="1 2" key="1">
    <citation type="submission" date="2019-12" db="EMBL/GenBank/DDBJ databases">
        <authorList>
            <person name="Alioto T."/>
            <person name="Alioto T."/>
            <person name="Gomez Garrido J."/>
        </authorList>
    </citation>
    <scope>NUCLEOTIDE SEQUENCE [LARGE SCALE GENOMIC DNA]</scope>
</reference>
<dbReference type="PANTHER" id="PTHR35706">
    <property type="entry name" value="F14O23.11 PROTEIN"/>
    <property type="match status" value="1"/>
</dbReference>
<organism evidence="1 2">
    <name type="scientific">Olea europaea subsp. europaea</name>
    <dbReference type="NCBI Taxonomy" id="158383"/>
    <lineage>
        <taxon>Eukaryota</taxon>
        <taxon>Viridiplantae</taxon>
        <taxon>Streptophyta</taxon>
        <taxon>Embryophyta</taxon>
        <taxon>Tracheophyta</taxon>
        <taxon>Spermatophyta</taxon>
        <taxon>Magnoliopsida</taxon>
        <taxon>eudicotyledons</taxon>
        <taxon>Gunneridae</taxon>
        <taxon>Pentapetalae</taxon>
        <taxon>asterids</taxon>
        <taxon>lamiids</taxon>
        <taxon>Lamiales</taxon>
        <taxon>Oleaceae</taxon>
        <taxon>Oleeae</taxon>
        <taxon>Olea</taxon>
    </lineage>
</organism>
<evidence type="ECO:0008006" key="3">
    <source>
        <dbReference type="Google" id="ProtNLM"/>
    </source>
</evidence>